<dbReference type="GO" id="GO:0022625">
    <property type="term" value="C:cytosolic large ribosomal subunit"/>
    <property type="evidence" value="ECO:0007669"/>
    <property type="project" value="TreeGrafter"/>
</dbReference>
<feature type="domain" description="Large ribosomal subunit protein bL25 L25" evidence="5">
    <location>
        <begin position="5"/>
        <end position="90"/>
    </location>
</feature>
<keyword evidence="2" id="KW-0694">RNA-binding</keyword>
<evidence type="ECO:0000256" key="4">
    <source>
        <dbReference type="ARBA" id="ARBA00023274"/>
    </source>
</evidence>
<organism evidence="7 8">
    <name type="scientific">Candidatus Anaerostipes avistercoris</name>
    <dbReference type="NCBI Taxonomy" id="2838462"/>
    <lineage>
        <taxon>Bacteria</taxon>
        <taxon>Bacillati</taxon>
        <taxon>Bacillota</taxon>
        <taxon>Clostridia</taxon>
        <taxon>Lachnospirales</taxon>
        <taxon>Lachnospiraceae</taxon>
        <taxon>Anaerostipes</taxon>
    </lineage>
</organism>
<name>A0A9D2PEX4_9FIRM</name>
<dbReference type="NCBIfam" id="TIGR00731">
    <property type="entry name" value="bL25_bact_ctc"/>
    <property type="match status" value="1"/>
</dbReference>
<dbReference type="Gene3D" id="2.40.240.10">
    <property type="entry name" value="Ribosomal Protein L25, Chain P"/>
    <property type="match status" value="1"/>
</dbReference>
<dbReference type="InterPro" id="IPR011035">
    <property type="entry name" value="Ribosomal_bL25/Gln-tRNA_synth"/>
</dbReference>
<dbReference type="InterPro" id="IPR037121">
    <property type="entry name" value="Ribosomal_bL25_C"/>
</dbReference>
<dbReference type="EMBL" id="DWWD01000012">
    <property type="protein sequence ID" value="HJC49382.1"/>
    <property type="molecule type" value="Genomic_DNA"/>
</dbReference>
<dbReference type="GO" id="GO:0008097">
    <property type="term" value="F:5S rRNA binding"/>
    <property type="evidence" value="ECO:0007669"/>
    <property type="project" value="InterPro"/>
</dbReference>
<dbReference type="PANTHER" id="PTHR33284">
    <property type="entry name" value="RIBOSOMAL PROTEIN L25/GLN-TRNA SYNTHETASE, ANTI-CODON-BINDING DOMAIN-CONTAINING PROTEIN"/>
    <property type="match status" value="1"/>
</dbReference>
<accession>A0A9D2PEX4</accession>
<evidence type="ECO:0000259" key="6">
    <source>
        <dbReference type="Pfam" id="PF14693"/>
    </source>
</evidence>
<keyword evidence="3 7" id="KW-0689">Ribosomal protein</keyword>
<proteinExistence type="predicted"/>
<evidence type="ECO:0000256" key="2">
    <source>
        <dbReference type="ARBA" id="ARBA00022884"/>
    </source>
</evidence>
<comment type="caution">
    <text evidence="7">The sequence shown here is derived from an EMBL/GenBank/DDBJ whole genome shotgun (WGS) entry which is preliminary data.</text>
</comment>
<dbReference type="Proteomes" id="UP000823904">
    <property type="component" value="Unassembled WGS sequence"/>
</dbReference>
<dbReference type="InterPro" id="IPR020930">
    <property type="entry name" value="Ribosomal_uL5_bac-type"/>
</dbReference>
<dbReference type="InterPro" id="IPR020056">
    <property type="entry name" value="Rbsml_bL25/Gln-tRNA_synth_N"/>
</dbReference>
<reference evidence="7" key="2">
    <citation type="submission" date="2021-04" db="EMBL/GenBank/DDBJ databases">
        <authorList>
            <person name="Gilroy R."/>
        </authorList>
    </citation>
    <scope>NUCLEOTIDE SEQUENCE</scope>
    <source>
        <strain evidence="7">ChiSjej3B21-8574</strain>
    </source>
</reference>
<evidence type="ECO:0000256" key="1">
    <source>
        <dbReference type="ARBA" id="ARBA00022730"/>
    </source>
</evidence>
<dbReference type="AlphaFoldDB" id="A0A9D2PEX4"/>
<evidence type="ECO:0000259" key="5">
    <source>
        <dbReference type="Pfam" id="PF01386"/>
    </source>
</evidence>
<dbReference type="InterPro" id="IPR001021">
    <property type="entry name" value="Ribosomal_bL25_long"/>
</dbReference>
<dbReference type="Gene3D" id="2.170.120.20">
    <property type="entry name" value="Ribosomal protein L25, beta domain"/>
    <property type="match status" value="1"/>
</dbReference>
<reference evidence="7" key="1">
    <citation type="journal article" date="2021" name="PeerJ">
        <title>Extensive microbial diversity within the chicken gut microbiome revealed by metagenomics and culture.</title>
        <authorList>
            <person name="Gilroy R."/>
            <person name="Ravi A."/>
            <person name="Getino M."/>
            <person name="Pursley I."/>
            <person name="Horton D.L."/>
            <person name="Alikhan N.F."/>
            <person name="Baker D."/>
            <person name="Gharbi K."/>
            <person name="Hall N."/>
            <person name="Watson M."/>
            <person name="Adriaenssens E.M."/>
            <person name="Foster-Nyarko E."/>
            <person name="Jarju S."/>
            <person name="Secka A."/>
            <person name="Antonio M."/>
            <person name="Oren A."/>
            <person name="Chaudhuri R.R."/>
            <person name="La Ragione R."/>
            <person name="Hildebrand F."/>
            <person name="Pallen M.J."/>
        </authorList>
    </citation>
    <scope>NUCLEOTIDE SEQUENCE</scope>
    <source>
        <strain evidence="7">ChiSjej3B21-8574</strain>
    </source>
</reference>
<dbReference type="CDD" id="cd00495">
    <property type="entry name" value="Ribosomal_L25_TL5_CTC"/>
    <property type="match status" value="1"/>
</dbReference>
<keyword evidence="1" id="KW-0699">rRNA-binding</keyword>
<dbReference type="GO" id="GO:0006412">
    <property type="term" value="P:translation"/>
    <property type="evidence" value="ECO:0007669"/>
    <property type="project" value="InterPro"/>
</dbReference>
<evidence type="ECO:0000256" key="3">
    <source>
        <dbReference type="ARBA" id="ARBA00022980"/>
    </source>
</evidence>
<keyword evidence="4" id="KW-0687">Ribonucleoprotein</keyword>
<dbReference type="GO" id="GO:0003735">
    <property type="term" value="F:structural constituent of ribosome"/>
    <property type="evidence" value="ECO:0007669"/>
    <property type="project" value="InterPro"/>
</dbReference>
<protein>
    <submittedName>
        <fullName evidence="7">50S ribosomal protein L25</fullName>
    </submittedName>
</protein>
<dbReference type="PANTHER" id="PTHR33284:SF1">
    <property type="entry name" value="RIBOSOMAL PROTEIN L25_GLN-TRNA SYNTHETASE, ANTI-CODON-BINDING DOMAIN-CONTAINING PROTEIN"/>
    <property type="match status" value="1"/>
</dbReference>
<dbReference type="Pfam" id="PF14693">
    <property type="entry name" value="Ribosomal_TL5_C"/>
    <property type="match status" value="1"/>
</dbReference>
<dbReference type="Pfam" id="PF01386">
    <property type="entry name" value="Ribosomal_L25p"/>
    <property type="match status" value="1"/>
</dbReference>
<sequence>MNNTLNAEKRDMKVKAKKLRREGYIIGNLFGKDIDNSIPLKLDSHDTTMFLKDHKKGAHITLNIDGNNTEALIKEINYNALKKDIEFINFQQLVANEKINATTPVVLLNEDSVQNGIVEQSLSEIEYEAYPADLVEAVEIDLANYKAGDLIYVKDLDIAKNEKISLITSPDTIVVNIAEPEAAPEDDEDAEE</sequence>
<evidence type="ECO:0000313" key="8">
    <source>
        <dbReference type="Proteomes" id="UP000823904"/>
    </source>
</evidence>
<feature type="domain" description="Large ribosomal subunit protein bL25 beta" evidence="6">
    <location>
        <begin position="98"/>
        <end position="180"/>
    </location>
</feature>
<gene>
    <name evidence="7" type="ORF">H9754_02165</name>
</gene>
<dbReference type="InterPro" id="IPR029751">
    <property type="entry name" value="Ribosomal_L25_dom"/>
</dbReference>
<evidence type="ECO:0000313" key="7">
    <source>
        <dbReference type="EMBL" id="HJC49382.1"/>
    </source>
</evidence>
<dbReference type="SUPFAM" id="SSF50715">
    <property type="entry name" value="Ribosomal protein L25-like"/>
    <property type="match status" value="1"/>
</dbReference>
<dbReference type="InterPro" id="IPR020057">
    <property type="entry name" value="Ribosomal_bL25_b-dom"/>
</dbReference>